<dbReference type="Pfam" id="PF08866">
    <property type="entry name" value="DUF1831"/>
    <property type="match status" value="1"/>
</dbReference>
<comment type="caution">
    <text evidence="1">The sequence shown here is derived from an EMBL/GenBank/DDBJ whole genome shotgun (WGS) entry which is preliminary data.</text>
</comment>
<reference evidence="1 2" key="1">
    <citation type="submission" date="2020-04" db="EMBL/GenBank/DDBJ databases">
        <title>MicrobeNet Type strains.</title>
        <authorList>
            <person name="Nicholson A.C."/>
        </authorList>
    </citation>
    <scope>NUCLEOTIDE SEQUENCE [LARGE SCALE GENOMIC DNA]</scope>
    <source>
        <strain evidence="1 2">CCUG 61472</strain>
    </source>
</reference>
<evidence type="ECO:0000313" key="1">
    <source>
        <dbReference type="EMBL" id="NKZ24137.1"/>
    </source>
</evidence>
<dbReference type="Gene3D" id="3.30.1820.10">
    <property type="entry name" value="Lp2179-like"/>
    <property type="match status" value="1"/>
</dbReference>
<name>A0A7X6S3M1_9LACO</name>
<protein>
    <submittedName>
        <fullName evidence="1">DUF1831 domain-containing protein</fullName>
    </submittedName>
</protein>
<dbReference type="EMBL" id="JAAXPN010000004">
    <property type="protein sequence ID" value="NKZ24137.1"/>
    <property type="molecule type" value="Genomic_DNA"/>
</dbReference>
<dbReference type="SUPFAM" id="SSF160800">
    <property type="entry name" value="Lp2179-like"/>
    <property type="match status" value="1"/>
</dbReference>
<organism evidence="1 2">
    <name type="scientific">Periweissella fabalis</name>
    <dbReference type="NCBI Taxonomy" id="1070421"/>
    <lineage>
        <taxon>Bacteria</taxon>
        <taxon>Bacillati</taxon>
        <taxon>Bacillota</taxon>
        <taxon>Bacilli</taxon>
        <taxon>Lactobacillales</taxon>
        <taxon>Lactobacillaceae</taxon>
        <taxon>Periweissella</taxon>
    </lineage>
</organism>
<gene>
    <name evidence="1" type="ORF">HF964_04855</name>
</gene>
<accession>A0A7X6S3M1</accession>
<dbReference type="InterPro" id="IPR014965">
    <property type="entry name" value="Amino_acid_metab_prot_put"/>
</dbReference>
<sequence length="113" mass="12622">MAFTQVAQLTGDTDTYEISPQIKKYALMDTGFVQQANGSFQLLRQLETSKAFADSFKLKVVVNAELTGFKIKVVNAKGTAVINIFNHQNSAALKEQFGYFVDELIARDILIRK</sequence>
<proteinExistence type="predicted"/>
<dbReference type="InterPro" id="IPR035942">
    <property type="entry name" value="Lp2179-like_sf"/>
</dbReference>
<dbReference type="RefSeq" id="WP_168721937.1">
    <property type="nucleotide sequence ID" value="NZ_JAAXPN010000004.1"/>
</dbReference>
<evidence type="ECO:0000313" key="2">
    <source>
        <dbReference type="Proteomes" id="UP000549765"/>
    </source>
</evidence>
<keyword evidence="2" id="KW-1185">Reference proteome</keyword>
<dbReference type="AlphaFoldDB" id="A0A7X6S3M1"/>
<dbReference type="Proteomes" id="UP000549765">
    <property type="component" value="Unassembled WGS sequence"/>
</dbReference>